<reference evidence="2" key="1">
    <citation type="submission" date="2022-11" db="UniProtKB">
        <authorList>
            <consortium name="WormBaseParasite"/>
        </authorList>
    </citation>
    <scope>IDENTIFICATION</scope>
</reference>
<sequence>MKKYVRIYLLLDGRTFFIAKPKEKWNDGPSAPVLDRQTGTEKVVSRRVQEEHETFARALLHENQGQLLEDEGEHNQEGAWIPL</sequence>
<protein>
    <submittedName>
        <fullName evidence="2">Uncharacterized protein</fullName>
    </submittedName>
</protein>
<evidence type="ECO:0000313" key="2">
    <source>
        <dbReference type="WBParaSite" id="jg12800"/>
    </source>
</evidence>
<dbReference type="Proteomes" id="UP000887574">
    <property type="component" value="Unplaced"/>
</dbReference>
<keyword evidence="1" id="KW-1185">Reference proteome</keyword>
<accession>A0A915CUN5</accession>
<name>A0A915CUN5_9BILA</name>
<proteinExistence type="predicted"/>
<dbReference type="WBParaSite" id="jg12800">
    <property type="protein sequence ID" value="jg12800"/>
    <property type="gene ID" value="jg12800"/>
</dbReference>
<dbReference type="AlphaFoldDB" id="A0A915CUN5"/>
<evidence type="ECO:0000313" key="1">
    <source>
        <dbReference type="Proteomes" id="UP000887574"/>
    </source>
</evidence>
<organism evidence="1 2">
    <name type="scientific">Ditylenchus dipsaci</name>
    <dbReference type="NCBI Taxonomy" id="166011"/>
    <lineage>
        <taxon>Eukaryota</taxon>
        <taxon>Metazoa</taxon>
        <taxon>Ecdysozoa</taxon>
        <taxon>Nematoda</taxon>
        <taxon>Chromadorea</taxon>
        <taxon>Rhabditida</taxon>
        <taxon>Tylenchina</taxon>
        <taxon>Tylenchomorpha</taxon>
        <taxon>Sphaerularioidea</taxon>
        <taxon>Anguinidae</taxon>
        <taxon>Anguininae</taxon>
        <taxon>Ditylenchus</taxon>
    </lineage>
</organism>